<proteinExistence type="predicted"/>
<comment type="caution">
    <text evidence="1">The sequence shown here is derived from an EMBL/GenBank/DDBJ whole genome shotgun (WGS) entry which is preliminary data.</text>
</comment>
<organism evidence="1 2">
    <name type="scientific">Dactylonectria estremocensis</name>
    <dbReference type="NCBI Taxonomy" id="1079267"/>
    <lineage>
        <taxon>Eukaryota</taxon>
        <taxon>Fungi</taxon>
        <taxon>Dikarya</taxon>
        <taxon>Ascomycota</taxon>
        <taxon>Pezizomycotina</taxon>
        <taxon>Sordariomycetes</taxon>
        <taxon>Hypocreomycetidae</taxon>
        <taxon>Hypocreales</taxon>
        <taxon>Nectriaceae</taxon>
        <taxon>Dactylonectria</taxon>
    </lineage>
</organism>
<reference evidence="1" key="1">
    <citation type="journal article" date="2021" name="Nat. Commun.">
        <title>Genetic determinants of endophytism in the Arabidopsis root mycobiome.</title>
        <authorList>
            <person name="Mesny F."/>
            <person name="Miyauchi S."/>
            <person name="Thiergart T."/>
            <person name="Pickel B."/>
            <person name="Atanasova L."/>
            <person name="Karlsson M."/>
            <person name="Huettel B."/>
            <person name="Barry K.W."/>
            <person name="Haridas S."/>
            <person name="Chen C."/>
            <person name="Bauer D."/>
            <person name="Andreopoulos W."/>
            <person name="Pangilinan J."/>
            <person name="LaButti K."/>
            <person name="Riley R."/>
            <person name="Lipzen A."/>
            <person name="Clum A."/>
            <person name="Drula E."/>
            <person name="Henrissat B."/>
            <person name="Kohler A."/>
            <person name="Grigoriev I.V."/>
            <person name="Martin F.M."/>
            <person name="Hacquard S."/>
        </authorList>
    </citation>
    <scope>NUCLEOTIDE SEQUENCE</scope>
    <source>
        <strain evidence="1">MPI-CAGE-AT-0021</strain>
    </source>
</reference>
<evidence type="ECO:0000313" key="2">
    <source>
        <dbReference type="Proteomes" id="UP000717696"/>
    </source>
</evidence>
<dbReference type="EMBL" id="JAGMUU010000005">
    <property type="protein sequence ID" value="KAH7152436.1"/>
    <property type="molecule type" value="Genomic_DNA"/>
</dbReference>
<accession>A0A9P9F571</accession>
<gene>
    <name evidence="1" type="ORF">B0J13DRAFT_605432</name>
</gene>
<name>A0A9P9F571_9HYPO</name>
<evidence type="ECO:0000313" key="1">
    <source>
        <dbReference type="EMBL" id="KAH7152436.1"/>
    </source>
</evidence>
<dbReference type="Proteomes" id="UP000717696">
    <property type="component" value="Unassembled WGS sequence"/>
</dbReference>
<protein>
    <submittedName>
        <fullName evidence="1">Uncharacterized protein</fullName>
    </submittedName>
</protein>
<dbReference type="AlphaFoldDB" id="A0A9P9F571"/>
<sequence length="279" mass="29462">MGWQLRILIGSQTAATGSRVCPDTGQYAEHLPFSISAAPTASVQPDGPLPHQLGTLATYPKSQSVFASQGPPHLDSGSAMQPARFGIPEIIKAPSEQGMSRARPPPACDLRGFARAGSTSKNRRIPWSRFGSRAETALNCIPSPHGRRPESASTCTARSSDAWRTKATICGYQSMPGTWARNASCPGSSVLPQAAGRTGAYNLGRQSDQPRTNGGLWFAKERGRPRSSVPWWQGLDARVNNTQSHSAVSALGLVGNAVAMASSTSGAIWVSPAGALWIE</sequence>
<keyword evidence="2" id="KW-1185">Reference proteome</keyword>